<sequence>MELPDTPICHIIRRIDNLEHAEHYRIRSLDFDRLMAYKATLVPNFLTEEQLSVNQMIDRVAAWTEMLLADIDDYIMNENPAIEEHIINLEDEIILLAFAVDRLAFMINEEHPILHTCEH</sequence>
<evidence type="ECO:0000313" key="2">
    <source>
        <dbReference type="Proteomes" id="UP000494206"/>
    </source>
</evidence>
<name>A0A8S1EF71_9PELO</name>
<dbReference type="AlphaFoldDB" id="A0A8S1EF71"/>
<reference evidence="1 2" key="1">
    <citation type="submission" date="2020-04" db="EMBL/GenBank/DDBJ databases">
        <authorList>
            <person name="Laetsch R D."/>
            <person name="Stevens L."/>
            <person name="Kumar S."/>
            <person name="Blaxter L. M."/>
        </authorList>
    </citation>
    <scope>NUCLEOTIDE SEQUENCE [LARGE SCALE GENOMIC DNA]</scope>
</reference>
<evidence type="ECO:0000313" key="1">
    <source>
        <dbReference type="EMBL" id="CAB3399459.1"/>
    </source>
</evidence>
<protein>
    <submittedName>
        <fullName evidence="1">Uncharacterized protein</fullName>
    </submittedName>
</protein>
<keyword evidence="2" id="KW-1185">Reference proteome</keyword>
<dbReference type="EMBL" id="CADEPM010000002">
    <property type="protein sequence ID" value="CAB3399459.1"/>
    <property type="molecule type" value="Genomic_DNA"/>
</dbReference>
<organism evidence="1 2">
    <name type="scientific">Caenorhabditis bovis</name>
    <dbReference type="NCBI Taxonomy" id="2654633"/>
    <lineage>
        <taxon>Eukaryota</taxon>
        <taxon>Metazoa</taxon>
        <taxon>Ecdysozoa</taxon>
        <taxon>Nematoda</taxon>
        <taxon>Chromadorea</taxon>
        <taxon>Rhabditida</taxon>
        <taxon>Rhabditina</taxon>
        <taxon>Rhabditomorpha</taxon>
        <taxon>Rhabditoidea</taxon>
        <taxon>Rhabditidae</taxon>
        <taxon>Peloderinae</taxon>
        <taxon>Caenorhabditis</taxon>
    </lineage>
</organism>
<dbReference type="Proteomes" id="UP000494206">
    <property type="component" value="Unassembled WGS sequence"/>
</dbReference>
<accession>A0A8S1EF71</accession>
<proteinExistence type="predicted"/>
<comment type="caution">
    <text evidence="1">The sequence shown here is derived from an EMBL/GenBank/DDBJ whole genome shotgun (WGS) entry which is preliminary data.</text>
</comment>
<gene>
    <name evidence="1" type="ORF">CBOVIS_LOCUS2582</name>
</gene>